<feature type="active site" evidence="4">
    <location>
        <position position="61"/>
    </location>
</feature>
<gene>
    <name evidence="7" type="ORF">SAMN05877831_103323</name>
</gene>
<dbReference type="GO" id="GO:0034599">
    <property type="term" value="P:cellular response to oxidative stress"/>
    <property type="evidence" value="ECO:0007669"/>
    <property type="project" value="TreeGrafter"/>
</dbReference>
<dbReference type="PANTHER" id="PTHR11592:SF78">
    <property type="entry name" value="GLUTATHIONE PEROXIDASE"/>
    <property type="match status" value="1"/>
</dbReference>
<dbReference type="PANTHER" id="PTHR11592">
    <property type="entry name" value="GLUTATHIONE PEROXIDASE"/>
    <property type="match status" value="1"/>
</dbReference>
<evidence type="ECO:0000256" key="1">
    <source>
        <dbReference type="ARBA" id="ARBA00006926"/>
    </source>
</evidence>
<dbReference type="Proteomes" id="UP000219111">
    <property type="component" value="Unassembled WGS sequence"/>
</dbReference>
<keyword evidence="3 5" id="KW-0560">Oxidoreductase</keyword>
<dbReference type="InterPro" id="IPR029759">
    <property type="entry name" value="GPX_AS"/>
</dbReference>
<evidence type="ECO:0000256" key="2">
    <source>
        <dbReference type="ARBA" id="ARBA00022559"/>
    </source>
</evidence>
<dbReference type="Gene3D" id="3.40.30.10">
    <property type="entry name" value="Glutaredoxin"/>
    <property type="match status" value="1"/>
</dbReference>
<keyword evidence="2 5" id="KW-0575">Peroxidase</keyword>
<dbReference type="Pfam" id="PF00255">
    <property type="entry name" value="GSHPx"/>
    <property type="match status" value="1"/>
</dbReference>
<organism evidence="7 8">
    <name type="scientific">Rhodobacter maris</name>
    <dbReference type="NCBI Taxonomy" id="446682"/>
    <lineage>
        <taxon>Bacteria</taxon>
        <taxon>Pseudomonadati</taxon>
        <taxon>Pseudomonadota</taxon>
        <taxon>Alphaproteobacteria</taxon>
        <taxon>Rhodobacterales</taxon>
        <taxon>Rhodobacter group</taxon>
        <taxon>Rhodobacter</taxon>
    </lineage>
</organism>
<keyword evidence="8" id="KW-1185">Reference proteome</keyword>
<dbReference type="GO" id="GO:0004601">
    <property type="term" value="F:peroxidase activity"/>
    <property type="evidence" value="ECO:0007669"/>
    <property type="project" value="UniProtKB-KW"/>
</dbReference>
<keyword evidence="6" id="KW-0732">Signal</keyword>
<evidence type="ECO:0000313" key="8">
    <source>
        <dbReference type="Proteomes" id="UP000219111"/>
    </source>
</evidence>
<reference evidence="8" key="1">
    <citation type="submission" date="2017-08" db="EMBL/GenBank/DDBJ databases">
        <authorList>
            <person name="Varghese N."/>
            <person name="Submissions S."/>
        </authorList>
    </citation>
    <scope>NUCLEOTIDE SEQUENCE [LARGE SCALE GENOMIC DNA]</scope>
    <source>
        <strain evidence="8">JA276</strain>
    </source>
</reference>
<evidence type="ECO:0000256" key="6">
    <source>
        <dbReference type="SAM" id="SignalP"/>
    </source>
</evidence>
<evidence type="ECO:0000313" key="7">
    <source>
        <dbReference type="EMBL" id="SOC03282.1"/>
    </source>
</evidence>
<dbReference type="EMBL" id="OBMT01000003">
    <property type="protein sequence ID" value="SOC03282.1"/>
    <property type="molecule type" value="Genomic_DNA"/>
</dbReference>
<dbReference type="PROSITE" id="PS51355">
    <property type="entry name" value="GLUTATHIONE_PEROXID_3"/>
    <property type="match status" value="1"/>
</dbReference>
<protein>
    <recommendedName>
        <fullName evidence="5">Glutathione peroxidase</fullName>
    </recommendedName>
</protein>
<dbReference type="AlphaFoldDB" id="A0A285S721"/>
<sequence>MKVLTMATALLTGFGALGAASKPAPAADAPSFTFVSIEGGTIDTADFRGHPVLVVNTASLCGFTPQLGGLQKLHEEFGPKGLVVLAVPSDDFKQELDNAKEVSEFCTLTYGITLPMTDITHVKGEAAHPFYKWVKSQTGFVPRWNFNKVLLDGTGNVVDTWGSLTPPGADAIRDAIVPLLPGA</sequence>
<evidence type="ECO:0000256" key="4">
    <source>
        <dbReference type="PIRSR" id="PIRSR000303-1"/>
    </source>
</evidence>
<dbReference type="PROSITE" id="PS00460">
    <property type="entry name" value="GLUTATHIONE_PEROXID_1"/>
    <property type="match status" value="1"/>
</dbReference>
<dbReference type="InterPro" id="IPR036249">
    <property type="entry name" value="Thioredoxin-like_sf"/>
</dbReference>
<feature type="signal peptide" evidence="6">
    <location>
        <begin position="1"/>
        <end position="26"/>
    </location>
</feature>
<dbReference type="PRINTS" id="PR01011">
    <property type="entry name" value="GLUTPROXDASE"/>
</dbReference>
<proteinExistence type="inferred from homology"/>
<feature type="chain" id="PRO_5012312421" description="Glutathione peroxidase" evidence="6">
    <location>
        <begin position="27"/>
        <end position="183"/>
    </location>
</feature>
<dbReference type="RefSeq" id="WP_097069520.1">
    <property type="nucleotide sequence ID" value="NZ_OBMT01000003.1"/>
</dbReference>
<dbReference type="OrthoDB" id="9785502at2"/>
<comment type="similarity">
    <text evidence="1 5">Belongs to the glutathione peroxidase family.</text>
</comment>
<evidence type="ECO:0000256" key="5">
    <source>
        <dbReference type="RuleBase" id="RU000499"/>
    </source>
</evidence>
<dbReference type="CDD" id="cd00340">
    <property type="entry name" value="GSH_Peroxidase"/>
    <property type="match status" value="1"/>
</dbReference>
<name>A0A285S721_9RHOB</name>
<dbReference type="PIRSF" id="PIRSF000303">
    <property type="entry name" value="Glutathion_perox"/>
    <property type="match status" value="1"/>
</dbReference>
<accession>A0A285S721</accession>
<evidence type="ECO:0000256" key="3">
    <source>
        <dbReference type="ARBA" id="ARBA00023002"/>
    </source>
</evidence>
<dbReference type="InterPro" id="IPR000889">
    <property type="entry name" value="Glutathione_peroxidase"/>
</dbReference>
<dbReference type="SUPFAM" id="SSF52833">
    <property type="entry name" value="Thioredoxin-like"/>
    <property type="match status" value="1"/>
</dbReference>